<dbReference type="GO" id="GO:0005634">
    <property type="term" value="C:nucleus"/>
    <property type="evidence" value="ECO:0007669"/>
    <property type="project" value="UniProtKB-SubCell"/>
</dbReference>
<evidence type="ECO:0000256" key="3">
    <source>
        <dbReference type="ARBA" id="ARBA00006958"/>
    </source>
</evidence>
<gene>
    <name evidence="9" type="ORF">APLA_LOCUS9591</name>
</gene>
<comment type="subcellular location">
    <subcellularLocation>
        <location evidence="2">Nucleus</location>
    </subcellularLocation>
</comment>
<evidence type="ECO:0000313" key="9">
    <source>
        <dbReference type="EMBL" id="CAB3241739.1"/>
    </source>
</evidence>
<dbReference type="GO" id="GO:0046872">
    <property type="term" value="F:metal ion binding"/>
    <property type="evidence" value="ECO:0007669"/>
    <property type="project" value="UniProtKB-KW"/>
</dbReference>
<dbReference type="EMBL" id="CADEBD010000311">
    <property type="protein sequence ID" value="CAB3241739.1"/>
    <property type="molecule type" value="Genomic_DNA"/>
</dbReference>
<dbReference type="Proteomes" id="UP000494256">
    <property type="component" value="Unassembled WGS sequence"/>
</dbReference>
<sequence length="425" mass="49234">MDRKKKCALLLLRRYRKKKQRRFWVHPFITIMNPDGNYFLLKYKALKTDEKNFLEYFRMSISSFEELLRLLSPYLQKQSYKGRIPVMPLEMIGLTIRFLATGNEIRNIHLDYYRGISTVAKIIRVVCNAIWKFCLNANIPKITQQLFEEIAADFDKKANFPNCIGAVDGKHIRIRSPRKSGSLFFNYKGYNSIVLLAIVDSKYRFIYVDIGAYGKESDSTIFHNTKLYDLLMRDDLPTPTSRPLPGFQEPVPFVFVGDEAFSISNNVMRPYSGKHLSVKQRVFNYRLSRARRYVECTFGILANKWRIFHRPIGIGGRTRIGSAPGDLGLLEHTQPRPITYHRPINVSYDFAIDIVKACCILHNFVINRDELDTPIEMIIDDSELQPLQQGLNVGSQVVSANIIRNEYSDYFTSEVGALSWQLQKI</sequence>
<evidence type="ECO:0000256" key="7">
    <source>
        <dbReference type="ARBA" id="ARBA00023242"/>
    </source>
</evidence>
<dbReference type="InterPro" id="IPR027806">
    <property type="entry name" value="HARBI1_dom"/>
</dbReference>
<reference evidence="9 10" key="1">
    <citation type="submission" date="2020-04" db="EMBL/GenBank/DDBJ databases">
        <authorList>
            <person name="Wallbank WR R."/>
            <person name="Pardo Diaz C."/>
            <person name="Kozak K."/>
            <person name="Martin S."/>
            <person name="Jiggins C."/>
            <person name="Moest M."/>
            <person name="Warren A I."/>
            <person name="Byers J.R.P. K."/>
            <person name="Montejo-Kovacevich G."/>
            <person name="Yen C E."/>
        </authorList>
    </citation>
    <scope>NUCLEOTIDE SEQUENCE [LARGE SCALE GENOMIC DNA]</scope>
</reference>
<comment type="cofactor">
    <cofactor evidence="1">
        <name>a divalent metal cation</name>
        <dbReference type="ChEBI" id="CHEBI:60240"/>
    </cofactor>
</comment>
<dbReference type="OrthoDB" id="3026777at2759"/>
<keyword evidence="6" id="KW-0378">Hydrolase</keyword>
<keyword evidence="5" id="KW-0479">Metal-binding</keyword>
<evidence type="ECO:0000256" key="5">
    <source>
        <dbReference type="ARBA" id="ARBA00022723"/>
    </source>
</evidence>
<dbReference type="GO" id="GO:0016787">
    <property type="term" value="F:hydrolase activity"/>
    <property type="evidence" value="ECO:0007669"/>
    <property type="project" value="UniProtKB-KW"/>
</dbReference>
<dbReference type="Pfam" id="PF13359">
    <property type="entry name" value="DDE_Tnp_4"/>
    <property type="match status" value="1"/>
</dbReference>
<dbReference type="PANTHER" id="PTHR22930">
    <property type="match status" value="1"/>
</dbReference>
<name>A0A8S1A432_ARCPL</name>
<feature type="domain" description="DDE Tnp4" evidence="8">
    <location>
        <begin position="167"/>
        <end position="315"/>
    </location>
</feature>
<evidence type="ECO:0000256" key="2">
    <source>
        <dbReference type="ARBA" id="ARBA00004123"/>
    </source>
</evidence>
<evidence type="ECO:0000256" key="4">
    <source>
        <dbReference type="ARBA" id="ARBA00022722"/>
    </source>
</evidence>
<dbReference type="InterPro" id="IPR045249">
    <property type="entry name" value="HARBI1-like"/>
</dbReference>
<proteinExistence type="inferred from homology"/>
<evidence type="ECO:0000256" key="6">
    <source>
        <dbReference type="ARBA" id="ARBA00022801"/>
    </source>
</evidence>
<dbReference type="GO" id="GO:0004518">
    <property type="term" value="F:nuclease activity"/>
    <property type="evidence" value="ECO:0007669"/>
    <property type="project" value="UniProtKB-KW"/>
</dbReference>
<keyword evidence="7" id="KW-0539">Nucleus</keyword>
<dbReference type="AlphaFoldDB" id="A0A8S1A432"/>
<accession>A0A8S1A432</accession>
<evidence type="ECO:0000313" key="10">
    <source>
        <dbReference type="Proteomes" id="UP000494256"/>
    </source>
</evidence>
<protein>
    <recommendedName>
        <fullName evidence="8">DDE Tnp4 domain-containing protein</fullName>
    </recommendedName>
</protein>
<comment type="similarity">
    <text evidence="3">Belongs to the HARBI1 family.</text>
</comment>
<organism evidence="9 10">
    <name type="scientific">Arctia plantaginis</name>
    <name type="common">Wood tiger moth</name>
    <name type="synonym">Phalaena plantaginis</name>
    <dbReference type="NCBI Taxonomy" id="874455"/>
    <lineage>
        <taxon>Eukaryota</taxon>
        <taxon>Metazoa</taxon>
        <taxon>Ecdysozoa</taxon>
        <taxon>Arthropoda</taxon>
        <taxon>Hexapoda</taxon>
        <taxon>Insecta</taxon>
        <taxon>Pterygota</taxon>
        <taxon>Neoptera</taxon>
        <taxon>Endopterygota</taxon>
        <taxon>Lepidoptera</taxon>
        <taxon>Glossata</taxon>
        <taxon>Ditrysia</taxon>
        <taxon>Noctuoidea</taxon>
        <taxon>Erebidae</taxon>
        <taxon>Arctiinae</taxon>
        <taxon>Arctia</taxon>
    </lineage>
</organism>
<keyword evidence="4" id="KW-0540">Nuclease</keyword>
<dbReference type="PANTHER" id="PTHR22930:SF269">
    <property type="entry name" value="NUCLEASE HARBI1-LIKE PROTEIN"/>
    <property type="match status" value="1"/>
</dbReference>
<evidence type="ECO:0000256" key="1">
    <source>
        <dbReference type="ARBA" id="ARBA00001968"/>
    </source>
</evidence>
<evidence type="ECO:0000259" key="8">
    <source>
        <dbReference type="Pfam" id="PF13359"/>
    </source>
</evidence>
<comment type="caution">
    <text evidence="9">The sequence shown here is derived from an EMBL/GenBank/DDBJ whole genome shotgun (WGS) entry which is preliminary data.</text>
</comment>